<evidence type="ECO:0000256" key="2">
    <source>
        <dbReference type="ARBA" id="ARBA00022729"/>
    </source>
</evidence>
<dbReference type="Gene3D" id="3.40.190.170">
    <property type="entry name" value="Bacterial extracellular solute-binding protein, family 7"/>
    <property type="match status" value="1"/>
</dbReference>
<dbReference type="EMBL" id="RCNT01000004">
    <property type="protein sequence ID" value="RMA42432.1"/>
    <property type="molecule type" value="Genomic_DNA"/>
</dbReference>
<keyword evidence="2 4" id="KW-0732">Signal</keyword>
<dbReference type="OrthoDB" id="7822595at2"/>
<keyword evidence="6" id="KW-1185">Reference proteome</keyword>
<dbReference type="NCBIfam" id="NF037995">
    <property type="entry name" value="TRAP_S1"/>
    <property type="match status" value="1"/>
</dbReference>
<comment type="subcellular location">
    <subcellularLocation>
        <location evidence="1">Periplasm</location>
    </subcellularLocation>
</comment>
<feature type="signal peptide" evidence="4">
    <location>
        <begin position="1"/>
        <end position="28"/>
    </location>
</feature>
<accession>A0A3L9Y1V5</accession>
<sequence>MNMTLKTAAIGLVALGMGAMGQAGIAQAQAEVTLRCQHFLPPMGSVPRFFMEPWAAAIEEQSGGRIDVELYPAMQLGGAPPALYDQIRDGVIDCGWALPAYTPGRFPEAEVMELPFMTSMNAEDSSRAAWEFTEEFMMDTRFADIHVMAVHVHGPGVIHKTGAPIEAIADFDGLQLRGPSRQANALLERLGATPVGMPVPAFPEALSRGVVDGGVIPWEVVPALRVEELADSHTQIGGDRALYNTFFIWGMNNDTYASLPDDLRAIIDANSGIDTSAAAGAAMDRGDTIAEEAITARGNTIVTLSDDVVAELRAVGDEVTAAWVEEMNGLGLDGAAMVEFARAAVARHDTAN</sequence>
<evidence type="ECO:0000313" key="5">
    <source>
        <dbReference type="EMBL" id="RMA42432.1"/>
    </source>
</evidence>
<proteinExistence type="predicted"/>
<gene>
    <name evidence="5" type="ORF">D9R08_10065</name>
</gene>
<evidence type="ECO:0000313" key="6">
    <source>
        <dbReference type="Proteomes" id="UP000281343"/>
    </source>
</evidence>
<dbReference type="PANTHER" id="PTHR33376:SF15">
    <property type="entry name" value="BLL6794 PROTEIN"/>
    <property type="match status" value="1"/>
</dbReference>
<dbReference type="Pfam" id="PF03480">
    <property type="entry name" value="DctP"/>
    <property type="match status" value="1"/>
</dbReference>
<dbReference type="PANTHER" id="PTHR33376">
    <property type="match status" value="1"/>
</dbReference>
<dbReference type="InterPro" id="IPR018389">
    <property type="entry name" value="DctP_fam"/>
</dbReference>
<dbReference type="InterPro" id="IPR038404">
    <property type="entry name" value="TRAP_DctP_sf"/>
</dbReference>
<dbReference type="AlphaFoldDB" id="A0A3L9Y1V5"/>
<dbReference type="GO" id="GO:0055085">
    <property type="term" value="P:transmembrane transport"/>
    <property type="evidence" value="ECO:0007669"/>
    <property type="project" value="InterPro"/>
</dbReference>
<name>A0A3L9Y1V5_9RHOB</name>
<dbReference type="GO" id="GO:0042597">
    <property type="term" value="C:periplasmic space"/>
    <property type="evidence" value="ECO:0007669"/>
    <property type="project" value="UniProtKB-SubCell"/>
</dbReference>
<organism evidence="5 6">
    <name type="scientific">Rhodophyticola porphyridii</name>
    <dbReference type="NCBI Taxonomy" id="1852017"/>
    <lineage>
        <taxon>Bacteria</taxon>
        <taxon>Pseudomonadati</taxon>
        <taxon>Pseudomonadota</taxon>
        <taxon>Alphaproteobacteria</taxon>
        <taxon>Rhodobacterales</taxon>
        <taxon>Roseobacteraceae</taxon>
        <taxon>Rhodophyticola</taxon>
    </lineage>
</organism>
<reference evidence="5 6" key="1">
    <citation type="submission" date="2018-10" db="EMBL/GenBank/DDBJ databases">
        <authorList>
            <person name="Jung H.S."/>
            <person name="Jeon C.O."/>
        </authorList>
    </citation>
    <scope>NUCLEOTIDE SEQUENCE [LARGE SCALE GENOMIC DNA]</scope>
    <source>
        <strain evidence="5 6">MA-7-27</strain>
    </source>
</reference>
<dbReference type="Proteomes" id="UP000281343">
    <property type="component" value="Unassembled WGS sequence"/>
</dbReference>
<protein>
    <submittedName>
        <fullName evidence="5">C4-dicarboxylate ABC transporter</fullName>
    </submittedName>
</protein>
<evidence type="ECO:0000256" key="3">
    <source>
        <dbReference type="ARBA" id="ARBA00022764"/>
    </source>
</evidence>
<comment type="caution">
    <text evidence="5">The sequence shown here is derived from an EMBL/GenBank/DDBJ whole genome shotgun (WGS) entry which is preliminary data.</text>
</comment>
<feature type="chain" id="PRO_5018022015" evidence="4">
    <location>
        <begin position="29"/>
        <end position="352"/>
    </location>
</feature>
<dbReference type="CDD" id="cd13665">
    <property type="entry name" value="PBP2_TRAP_Dctp3_4"/>
    <property type="match status" value="1"/>
</dbReference>
<evidence type="ECO:0000256" key="4">
    <source>
        <dbReference type="SAM" id="SignalP"/>
    </source>
</evidence>
<keyword evidence="3" id="KW-0574">Periplasm</keyword>
<evidence type="ECO:0000256" key="1">
    <source>
        <dbReference type="ARBA" id="ARBA00004418"/>
    </source>
</evidence>